<organism evidence="7 8">
    <name type="scientific">Camelina sativa</name>
    <name type="common">False flax</name>
    <name type="synonym">Myagrum sativum</name>
    <dbReference type="NCBI Taxonomy" id="90675"/>
    <lineage>
        <taxon>Eukaryota</taxon>
        <taxon>Viridiplantae</taxon>
        <taxon>Streptophyta</taxon>
        <taxon>Embryophyta</taxon>
        <taxon>Tracheophyta</taxon>
        <taxon>Spermatophyta</taxon>
        <taxon>Magnoliopsida</taxon>
        <taxon>eudicotyledons</taxon>
        <taxon>Gunneridae</taxon>
        <taxon>Pentapetalae</taxon>
        <taxon>rosids</taxon>
        <taxon>malvids</taxon>
        <taxon>Brassicales</taxon>
        <taxon>Brassicaceae</taxon>
        <taxon>Camelineae</taxon>
        <taxon>Camelina</taxon>
    </lineage>
</organism>
<evidence type="ECO:0000256" key="4">
    <source>
        <dbReference type="PROSITE-ProRule" id="PRU01343"/>
    </source>
</evidence>
<dbReference type="Pfam" id="PF06839">
    <property type="entry name" value="Zn_ribbon_GRF"/>
    <property type="match status" value="1"/>
</dbReference>
<evidence type="ECO:0000256" key="3">
    <source>
        <dbReference type="ARBA" id="ARBA00022833"/>
    </source>
</evidence>
<evidence type="ECO:0000256" key="1">
    <source>
        <dbReference type="ARBA" id="ARBA00022723"/>
    </source>
</evidence>
<evidence type="ECO:0000313" key="7">
    <source>
        <dbReference type="Proteomes" id="UP000694864"/>
    </source>
</evidence>
<dbReference type="InterPro" id="IPR010666">
    <property type="entry name" value="Znf_GRF"/>
</dbReference>
<keyword evidence="5" id="KW-0812">Transmembrane</keyword>
<proteinExistence type="predicted"/>
<evidence type="ECO:0000256" key="5">
    <source>
        <dbReference type="SAM" id="Phobius"/>
    </source>
</evidence>
<evidence type="ECO:0000256" key="2">
    <source>
        <dbReference type="ARBA" id="ARBA00022771"/>
    </source>
</evidence>
<sequence length="143" mass="16345">MGERGRGFPKKCRCGENAFLRTSKTVKNPRRLFNACPNGDENSRGHLFKWTDESMVEEIEDMIPRIDDLEGASLTLRKGLQVCESEMESLAMETRTCEVVICGFEKELRGFEKELQGCKMELRGLKNIMVCVVLMVLVYVFVL</sequence>
<dbReference type="GeneID" id="104723954"/>
<keyword evidence="3" id="KW-0862">Zinc</keyword>
<feature type="transmembrane region" description="Helical" evidence="5">
    <location>
        <begin position="124"/>
        <end position="142"/>
    </location>
</feature>
<feature type="domain" description="GRF-type" evidence="6">
    <location>
        <begin position="12"/>
        <end position="54"/>
    </location>
</feature>
<keyword evidence="5" id="KW-1133">Transmembrane helix</keyword>
<evidence type="ECO:0000313" key="8">
    <source>
        <dbReference type="RefSeq" id="XP_010440686.1"/>
    </source>
</evidence>
<reference evidence="8" key="2">
    <citation type="submission" date="2025-08" db="UniProtKB">
        <authorList>
            <consortium name="RefSeq"/>
        </authorList>
    </citation>
    <scope>IDENTIFICATION</scope>
    <source>
        <tissue evidence="8">Leaf</tissue>
    </source>
</reference>
<keyword evidence="2 4" id="KW-0863">Zinc-finger</keyword>
<keyword evidence="1" id="KW-0479">Metal-binding</keyword>
<dbReference type="RefSeq" id="XP_010440686.1">
    <property type="nucleotide sequence ID" value="XM_010442384.2"/>
</dbReference>
<accession>A0ABM0UG75</accession>
<dbReference type="PANTHER" id="PTHR33248">
    <property type="entry name" value="ZINC ION-BINDING PROTEIN"/>
    <property type="match status" value="1"/>
</dbReference>
<dbReference type="PROSITE" id="PS51999">
    <property type="entry name" value="ZF_GRF"/>
    <property type="match status" value="1"/>
</dbReference>
<dbReference type="Proteomes" id="UP000694864">
    <property type="component" value="Chromosome 11"/>
</dbReference>
<gene>
    <name evidence="8" type="primary">LOC104723954</name>
</gene>
<reference evidence="7" key="1">
    <citation type="journal article" date="2014" name="Nat. Commun.">
        <title>The emerging biofuel crop Camelina sativa retains a highly undifferentiated hexaploid genome structure.</title>
        <authorList>
            <person name="Kagale S."/>
            <person name="Koh C."/>
            <person name="Nixon J."/>
            <person name="Bollina V."/>
            <person name="Clarke W.E."/>
            <person name="Tuteja R."/>
            <person name="Spillane C."/>
            <person name="Robinson S.J."/>
            <person name="Links M.G."/>
            <person name="Clarke C."/>
            <person name="Higgins E.E."/>
            <person name="Huebert T."/>
            <person name="Sharpe A.G."/>
            <person name="Parkin I.A."/>
        </authorList>
    </citation>
    <scope>NUCLEOTIDE SEQUENCE [LARGE SCALE GENOMIC DNA]</scope>
    <source>
        <strain evidence="7">cv. DH55</strain>
    </source>
</reference>
<keyword evidence="5" id="KW-0472">Membrane</keyword>
<evidence type="ECO:0000259" key="6">
    <source>
        <dbReference type="PROSITE" id="PS51999"/>
    </source>
</evidence>
<protein>
    <submittedName>
        <fullName evidence="8">Uncharacterized protein At1g43920, Chloroplastic</fullName>
    </submittedName>
</protein>
<keyword evidence="7" id="KW-1185">Reference proteome</keyword>
<name>A0ABM0UG75_CAMSA</name>